<gene>
    <name evidence="2" type="ORF">EIO64_01105</name>
</gene>
<dbReference type="EMBL" id="CP034413">
    <property type="protein sequence ID" value="QCI57988.1"/>
    <property type="molecule type" value="Genomic_DNA"/>
</dbReference>
<name>A0A4D7AKI7_9FIRM</name>
<dbReference type="KEGG" id="obj:EIO64_01105"/>
<keyword evidence="1" id="KW-1133">Transmembrane helix</keyword>
<accession>A0A4D7AKI7</accession>
<evidence type="ECO:0000313" key="3">
    <source>
        <dbReference type="Proteomes" id="UP000298642"/>
    </source>
</evidence>
<sequence>MKPLSRAFARLVLLFFALGIFFLAVNELIPYRTLGDRYRVMDTAYWIKNTLRITGIVLLVNGGIQWVRNLRCPYCGRGYAMPWWRKGEKHFCDRCGREIVFDDPEDPTEKRKGE</sequence>
<reference evidence="3" key="1">
    <citation type="submission" date="2018-12" db="EMBL/GenBank/DDBJ databases">
        <title>Dusodibacter welbiota gen. nov., sp. nov., isolated from human faeces and emended description of the Oscillibacter genus.</title>
        <authorList>
            <person name="Le Roy T."/>
            <person name="Van der Smissen P."/>
            <person name="Delzenne N."/>
            <person name="Muccioli G."/>
            <person name="Collet J.F."/>
            <person name="Cani P.D."/>
        </authorList>
    </citation>
    <scope>NUCLEOTIDE SEQUENCE [LARGE SCALE GENOMIC DNA]</scope>
    <source>
        <strain evidence="3">J115</strain>
    </source>
</reference>
<organism evidence="2 3">
    <name type="scientific">Dysosmobacter welbionis</name>
    <dbReference type="NCBI Taxonomy" id="2093857"/>
    <lineage>
        <taxon>Bacteria</taxon>
        <taxon>Bacillati</taxon>
        <taxon>Bacillota</taxon>
        <taxon>Clostridia</taxon>
        <taxon>Eubacteriales</taxon>
        <taxon>Oscillospiraceae</taxon>
        <taxon>Dysosmobacter</taxon>
    </lineage>
</organism>
<evidence type="ECO:0000256" key="1">
    <source>
        <dbReference type="SAM" id="Phobius"/>
    </source>
</evidence>
<dbReference type="GeneID" id="89522875"/>
<keyword evidence="1" id="KW-0472">Membrane</keyword>
<evidence type="ECO:0000313" key="2">
    <source>
        <dbReference type="EMBL" id="QCI57988.1"/>
    </source>
</evidence>
<feature type="transmembrane region" description="Helical" evidence="1">
    <location>
        <begin position="7"/>
        <end position="25"/>
    </location>
</feature>
<dbReference type="RefSeq" id="WP_021751247.1">
    <property type="nucleotide sequence ID" value="NZ_CP034413.3"/>
</dbReference>
<dbReference type="AlphaFoldDB" id="A0A4D7AKI7"/>
<proteinExistence type="predicted"/>
<protein>
    <submittedName>
        <fullName evidence="2">Uncharacterized protein</fullName>
    </submittedName>
</protein>
<keyword evidence="1" id="KW-0812">Transmembrane</keyword>
<keyword evidence="3" id="KW-1185">Reference proteome</keyword>
<dbReference type="Proteomes" id="UP000298642">
    <property type="component" value="Chromosome"/>
</dbReference>